<feature type="transmembrane region" description="Helical" evidence="1">
    <location>
        <begin position="82"/>
        <end position="100"/>
    </location>
</feature>
<dbReference type="STRING" id="869209.Tresu_0184"/>
<dbReference type="HOGENOM" id="CLU_1854339_0_0_12"/>
<dbReference type="GeneID" id="302997423"/>
<sequence>MRTEKSGWTAALLILQIAVGAMLAVGGIWALQGGGDFAARAIKGLVSGNVENILVIVFGVIELLVGVFMILKIVIGDRFGSFGTVLALIAIVVWIVAIVLSDILGASGILNGGSKNFLEWLYTFAQHLIILGAILAVR</sequence>
<dbReference type="OrthoDB" id="362442at2"/>
<feature type="transmembrane region" description="Helical" evidence="1">
    <location>
        <begin position="52"/>
        <end position="75"/>
    </location>
</feature>
<feature type="transmembrane region" description="Helical" evidence="1">
    <location>
        <begin position="12"/>
        <end position="32"/>
    </location>
</feature>
<evidence type="ECO:0000313" key="3">
    <source>
        <dbReference type="Proteomes" id="UP000006852"/>
    </source>
</evidence>
<dbReference type="AlphaFoldDB" id="F2NWU9"/>
<dbReference type="Proteomes" id="UP000006852">
    <property type="component" value="Chromosome"/>
</dbReference>
<keyword evidence="1" id="KW-1133">Transmembrane helix</keyword>
<keyword evidence="1" id="KW-0472">Membrane</keyword>
<accession>F2NWU9</accession>
<gene>
    <name evidence="2" type="ordered locus">Tresu_0184</name>
</gene>
<name>F2NWU9_TRES6</name>
<protein>
    <submittedName>
        <fullName evidence="2">Uncharacterized protein</fullName>
    </submittedName>
</protein>
<reference evidence="2 3" key="1">
    <citation type="journal article" date="2011" name="Stand. Genomic Sci.">
        <title>Complete genome sequence of Treponema succinifaciens type strain (6091).</title>
        <authorList>
            <person name="Han C."/>
            <person name="Gronow S."/>
            <person name="Teshima H."/>
            <person name="Lapidus A."/>
            <person name="Nolan M."/>
            <person name="Lucas S."/>
            <person name="Hammon N."/>
            <person name="Deshpande S."/>
            <person name="Cheng J.F."/>
            <person name="Zeytun A."/>
            <person name="Tapia R."/>
            <person name="Goodwin L."/>
            <person name="Pitluck S."/>
            <person name="Liolios K."/>
            <person name="Pagani I."/>
            <person name="Ivanova N."/>
            <person name="Mavromatis K."/>
            <person name="Mikhailova N."/>
            <person name="Huntemann M."/>
            <person name="Pati A."/>
            <person name="Chen A."/>
            <person name="Palaniappan K."/>
            <person name="Land M."/>
            <person name="Hauser L."/>
            <person name="Brambilla E.M."/>
            <person name="Rohde M."/>
            <person name="Goker M."/>
            <person name="Woyke T."/>
            <person name="Bristow J."/>
            <person name="Eisen J.A."/>
            <person name="Markowitz V."/>
            <person name="Hugenholtz P."/>
            <person name="Kyrpides N.C."/>
            <person name="Klenk H.P."/>
            <person name="Detter J.C."/>
        </authorList>
    </citation>
    <scope>NUCLEOTIDE SEQUENCE [LARGE SCALE GENOMIC DNA]</scope>
    <source>
        <strain evidence="3">ATCC 33096 / DSM 2489 / 6091</strain>
    </source>
</reference>
<dbReference type="RefSeq" id="WP_013700459.1">
    <property type="nucleotide sequence ID" value="NC_015385.1"/>
</dbReference>
<evidence type="ECO:0000256" key="1">
    <source>
        <dbReference type="SAM" id="Phobius"/>
    </source>
</evidence>
<proteinExistence type="predicted"/>
<organism evidence="2 3">
    <name type="scientific">Treponema succinifaciens (strain ATCC 33096 / DSM 2489 / 6091)</name>
    <dbReference type="NCBI Taxonomy" id="869209"/>
    <lineage>
        <taxon>Bacteria</taxon>
        <taxon>Pseudomonadati</taxon>
        <taxon>Spirochaetota</taxon>
        <taxon>Spirochaetia</taxon>
        <taxon>Spirochaetales</taxon>
        <taxon>Treponemataceae</taxon>
        <taxon>Treponema</taxon>
    </lineage>
</organism>
<feature type="transmembrane region" description="Helical" evidence="1">
    <location>
        <begin position="120"/>
        <end position="137"/>
    </location>
</feature>
<dbReference type="KEGG" id="tsu:Tresu_0184"/>
<dbReference type="EMBL" id="CP002631">
    <property type="protein sequence ID" value="AEB13148.1"/>
    <property type="molecule type" value="Genomic_DNA"/>
</dbReference>
<evidence type="ECO:0000313" key="2">
    <source>
        <dbReference type="EMBL" id="AEB13148.1"/>
    </source>
</evidence>
<reference evidence="3" key="2">
    <citation type="submission" date="2011-04" db="EMBL/GenBank/DDBJ databases">
        <title>The complete genome of chromosome of Treponema succinifaciens DSM 2489.</title>
        <authorList>
            <person name="Lucas S."/>
            <person name="Copeland A."/>
            <person name="Lapidus A."/>
            <person name="Bruce D."/>
            <person name="Goodwin L."/>
            <person name="Pitluck S."/>
            <person name="Peters L."/>
            <person name="Kyrpides N."/>
            <person name="Mavromatis K."/>
            <person name="Ivanova N."/>
            <person name="Ovchinnikova G."/>
            <person name="Teshima H."/>
            <person name="Detter J.C."/>
            <person name="Tapia R."/>
            <person name="Han C."/>
            <person name="Land M."/>
            <person name="Hauser L."/>
            <person name="Markowitz V."/>
            <person name="Cheng J.-F."/>
            <person name="Hugenholtz P."/>
            <person name="Woyke T."/>
            <person name="Wu D."/>
            <person name="Gronow S."/>
            <person name="Wellnitz S."/>
            <person name="Brambilla E."/>
            <person name="Klenk H.-P."/>
            <person name="Eisen J.A."/>
        </authorList>
    </citation>
    <scope>NUCLEOTIDE SEQUENCE [LARGE SCALE GENOMIC DNA]</scope>
    <source>
        <strain evidence="3">ATCC 33096 / DSM 2489 / 6091</strain>
    </source>
</reference>
<keyword evidence="1" id="KW-0812">Transmembrane</keyword>
<keyword evidence="3" id="KW-1185">Reference proteome</keyword>